<dbReference type="InterPro" id="IPR030395">
    <property type="entry name" value="GP_PDE_dom"/>
</dbReference>
<dbReference type="PROSITE" id="PS51704">
    <property type="entry name" value="GP_PDE"/>
    <property type="match status" value="1"/>
</dbReference>
<dbReference type="AlphaFoldDB" id="A0A1Q2L4T1"/>
<dbReference type="InterPro" id="IPR017946">
    <property type="entry name" value="PLC-like_Pdiesterase_TIM-brl"/>
</dbReference>
<dbReference type="RefSeq" id="WP_077591317.1">
    <property type="nucleotide sequence ID" value="NZ_CP019641.1"/>
</dbReference>
<feature type="domain" description="GP-PDE" evidence="1">
    <location>
        <begin position="2"/>
        <end position="237"/>
    </location>
</feature>
<evidence type="ECO:0000313" key="3">
    <source>
        <dbReference type="Proteomes" id="UP000188184"/>
    </source>
</evidence>
<dbReference type="GO" id="GO:0006629">
    <property type="term" value="P:lipid metabolic process"/>
    <property type="evidence" value="ECO:0007669"/>
    <property type="project" value="InterPro"/>
</dbReference>
<evidence type="ECO:0000259" key="1">
    <source>
        <dbReference type="PROSITE" id="PS51704"/>
    </source>
</evidence>
<keyword evidence="2" id="KW-0614">Plasmid</keyword>
<evidence type="ECO:0000313" key="2">
    <source>
        <dbReference type="EMBL" id="AQQ55465.1"/>
    </source>
</evidence>
<sequence length="237" mass="27046">MEKVIAHRGWSGKAPENTLSAIKLALEEPKIDSIEIDVHLTKDGVPVVIHDHTVDRTTNGTGYIKDLRIDELKALDAGSWFSPSFAQETIPTLEEVLKLINRKKKLFIELKQTAGLYKGLEEQVIHLIKKYGAEDHCYLISFDHKSLQMCMKLHPNIKRTLVLLGSPLLLVNQVNEIKASAVSRHYQYVDQELIESLNNNGTEILVWTVDQKTETERLFTLDNRIIFTSNHPNLLWV</sequence>
<dbReference type="PANTHER" id="PTHR46211">
    <property type="entry name" value="GLYCEROPHOSPHORYL DIESTER PHOSPHODIESTERASE"/>
    <property type="match status" value="1"/>
</dbReference>
<reference evidence="2 3" key="1">
    <citation type="submission" date="2017-02" db="EMBL/GenBank/DDBJ databases">
        <title>The complete genomic sequence of a novel cold adapted crude oil-degrading bacterium Planococcus qaidamina Y42.</title>
        <authorList>
            <person name="Yang R."/>
        </authorList>
    </citation>
    <scope>NUCLEOTIDE SEQUENCE [LARGE SCALE GENOMIC DNA]</scope>
    <source>
        <strain evidence="2 3">Y42</strain>
        <plasmid evidence="2 3">unnamed1</plasmid>
    </source>
</reference>
<dbReference type="Gene3D" id="3.20.20.190">
    <property type="entry name" value="Phosphatidylinositol (PI) phosphodiesterase"/>
    <property type="match status" value="1"/>
</dbReference>
<dbReference type="KEGG" id="pmar:B0X71_20130"/>
<dbReference type="OrthoDB" id="384721at2"/>
<dbReference type="Proteomes" id="UP000188184">
    <property type="component" value="Plasmid unnamed1"/>
</dbReference>
<keyword evidence="3" id="KW-1185">Reference proteome</keyword>
<dbReference type="PANTHER" id="PTHR46211:SF1">
    <property type="entry name" value="GLYCEROPHOSPHODIESTER PHOSPHODIESTERASE, CYTOPLASMIC"/>
    <property type="match status" value="1"/>
</dbReference>
<geneLocation type="plasmid" evidence="2 3">
    <name>unnamed1</name>
</geneLocation>
<accession>A0A1Q2L4T1</accession>
<dbReference type="GO" id="GO:0008081">
    <property type="term" value="F:phosphoric diester hydrolase activity"/>
    <property type="evidence" value="ECO:0007669"/>
    <property type="project" value="InterPro"/>
</dbReference>
<proteinExistence type="predicted"/>
<dbReference type="EMBL" id="CP019641">
    <property type="protein sequence ID" value="AQQ55465.1"/>
    <property type="molecule type" value="Genomic_DNA"/>
</dbReference>
<organism evidence="2 3">
    <name type="scientific">Planococcus lenghuensis</name>
    <dbReference type="NCBI Taxonomy" id="2213202"/>
    <lineage>
        <taxon>Bacteria</taxon>
        <taxon>Bacillati</taxon>
        <taxon>Bacillota</taxon>
        <taxon>Bacilli</taxon>
        <taxon>Bacillales</taxon>
        <taxon>Caryophanaceae</taxon>
        <taxon>Planococcus</taxon>
    </lineage>
</organism>
<dbReference type="Pfam" id="PF03009">
    <property type="entry name" value="GDPD"/>
    <property type="match status" value="1"/>
</dbReference>
<protein>
    <recommendedName>
        <fullName evidence="1">GP-PDE domain-containing protein</fullName>
    </recommendedName>
</protein>
<gene>
    <name evidence="2" type="ORF">B0X71_20130</name>
</gene>
<name>A0A1Q2L4T1_9BACL</name>
<dbReference type="SUPFAM" id="SSF51695">
    <property type="entry name" value="PLC-like phosphodiesterases"/>
    <property type="match status" value="1"/>
</dbReference>